<gene>
    <name evidence="2" type="ORF">LCY76_22110</name>
</gene>
<reference evidence="2" key="1">
    <citation type="submission" date="2021-09" db="EMBL/GenBank/DDBJ databases">
        <title>Genome analysis of Fictibacillus sp. KIGAM418 isolated from marine sediment.</title>
        <authorList>
            <person name="Seo M.-J."/>
            <person name="Cho E.-S."/>
            <person name="Hwang C.Y."/>
        </authorList>
    </citation>
    <scope>NUCLEOTIDE SEQUENCE</scope>
    <source>
        <strain evidence="2">KIGAM418</strain>
    </source>
</reference>
<comment type="caution">
    <text evidence="2">The sequence shown here is derived from an EMBL/GenBank/DDBJ whole genome shotgun (WGS) entry which is preliminary data.</text>
</comment>
<keyword evidence="3" id="KW-1185">Reference proteome</keyword>
<protein>
    <submittedName>
        <fullName evidence="2">Uncharacterized protein</fullName>
    </submittedName>
</protein>
<keyword evidence="1" id="KW-0812">Transmembrane</keyword>
<dbReference type="EMBL" id="JAIWJX010000002">
    <property type="protein sequence ID" value="MCK6259273.1"/>
    <property type="molecule type" value="Genomic_DNA"/>
</dbReference>
<dbReference type="AlphaFoldDB" id="A0A9X2BJ23"/>
<evidence type="ECO:0000313" key="2">
    <source>
        <dbReference type="EMBL" id="MCK6259273.1"/>
    </source>
</evidence>
<organism evidence="2 3">
    <name type="scientific">Fictibacillus marinisediminis</name>
    <dbReference type="NCBI Taxonomy" id="2878389"/>
    <lineage>
        <taxon>Bacteria</taxon>
        <taxon>Bacillati</taxon>
        <taxon>Bacillota</taxon>
        <taxon>Bacilli</taxon>
        <taxon>Bacillales</taxon>
        <taxon>Fictibacillaceae</taxon>
        <taxon>Fictibacillus</taxon>
    </lineage>
</organism>
<feature type="transmembrane region" description="Helical" evidence="1">
    <location>
        <begin position="20"/>
        <end position="51"/>
    </location>
</feature>
<dbReference type="Proteomes" id="UP001139011">
    <property type="component" value="Unassembled WGS sequence"/>
</dbReference>
<feature type="transmembrane region" description="Helical" evidence="1">
    <location>
        <begin position="63"/>
        <end position="91"/>
    </location>
</feature>
<sequence length="107" mass="11594">MNKNLSRTLKWVSGGFEALLGIPFVGGTIVVSFLWTPLAIALALHIATLVFSAKEGTARHGSILGIVTSCIAWIPFVGMIMHIISAILLLVDAYRQEDKDSRVVDTQ</sequence>
<accession>A0A9X2BJ23</accession>
<keyword evidence="1" id="KW-1133">Transmembrane helix</keyword>
<evidence type="ECO:0000313" key="3">
    <source>
        <dbReference type="Proteomes" id="UP001139011"/>
    </source>
</evidence>
<name>A0A9X2BJ23_9BACL</name>
<dbReference type="RefSeq" id="WP_248254459.1">
    <property type="nucleotide sequence ID" value="NZ_JAIWJX010000002.1"/>
</dbReference>
<keyword evidence="1" id="KW-0472">Membrane</keyword>
<proteinExistence type="predicted"/>
<evidence type="ECO:0000256" key="1">
    <source>
        <dbReference type="SAM" id="Phobius"/>
    </source>
</evidence>